<protein>
    <submittedName>
        <fullName evidence="1">Uncharacterized protein</fullName>
    </submittedName>
</protein>
<accession>A0A5B7IA70</accession>
<dbReference type="Proteomes" id="UP000324222">
    <property type="component" value="Unassembled WGS sequence"/>
</dbReference>
<proteinExistence type="predicted"/>
<gene>
    <name evidence="1" type="ORF">E2C01_072903</name>
</gene>
<organism evidence="1 2">
    <name type="scientific">Portunus trituberculatus</name>
    <name type="common">Swimming crab</name>
    <name type="synonym">Neptunus trituberculatus</name>
    <dbReference type="NCBI Taxonomy" id="210409"/>
    <lineage>
        <taxon>Eukaryota</taxon>
        <taxon>Metazoa</taxon>
        <taxon>Ecdysozoa</taxon>
        <taxon>Arthropoda</taxon>
        <taxon>Crustacea</taxon>
        <taxon>Multicrustacea</taxon>
        <taxon>Malacostraca</taxon>
        <taxon>Eumalacostraca</taxon>
        <taxon>Eucarida</taxon>
        <taxon>Decapoda</taxon>
        <taxon>Pleocyemata</taxon>
        <taxon>Brachyura</taxon>
        <taxon>Eubrachyura</taxon>
        <taxon>Portunoidea</taxon>
        <taxon>Portunidae</taxon>
        <taxon>Portuninae</taxon>
        <taxon>Portunus</taxon>
    </lineage>
</organism>
<comment type="caution">
    <text evidence="1">The sequence shown here is derived from an EMBL/GenBank/DDBJ whole genome shotgun (WGS) entry which is preliminary data.</text>
</comment>
<reference evidence="1 2" key="1">
    <citation type="submission" date="2019-05" db="EMBL/GenBank/DDBJ databases">
        <title>Another draft genome of Portunus trituberculatus and its Hox gene families provides insights of decapod evolution.</title>
        <authorList>
            <person name="Jeong J.-H."/>
            <person name="Song I."/>
            <person name="Kim S."/>
            <person name="Choi T."/>
            <person name="Kim D."/>
            <person name="Ryu S."/>
            <person name="Kim W."/>
        </authorList>
    </citation>
    <scope>NUCLEOTIDE SEQUENCE [LARGE SCALE GENOMIC DNA]</scope>
    <source>
        <tissue evidence="1">Muscle</tissue>
    </source>
</reference>
<name>A0A5B7IA70_PORTR</name>
<evidence type="ECO:0000313" key="1">
    <source>
        <dbReference type="EMBL" id="MPC78417.1"/>
    </source>
</evidence>
<keyword evidence="2" id="KW-1185">Reference proteome</keyword>
<sequence length="71" mass="8009">MFTISTLFSISTTHPLTPTRPSWLLITALSKVELRVITHYCPYHSTLPLPHLRGADVWLASLSMVVFWGVT</sequence>
<evidence type="ECO:0000313" key="2">
    <source>
        <dbReference type="Proteomes" id="UP000324222"/>
    </source>
</evidence>
<dbReference type="EMBL" id="VSRR010048375">
    <property type="protein sequence ID" value="MPC78417.1"/>
    <property type="molecule type" value="Genomic_DNA"/>
</dbReference>
<dbReference type="AlphaFoldDB" id="A0A5B7IA70"/>